<dbReference type="Pfam" id="PF05521">
    <property type="entry name" value="Phage_HCP"/>
    <property type="match status" value="1"/>
</dbReference>
<feature type="region of interest" description="Disordered" evidence="1">
    <location>
        <begin position="1"/>
        <end position="21"/>
    </location>
</feature>
<dbReference type="InterPro" id="IPR008767">
    <property type="entry name" value="Phage_SPP1_head-tail_adaptor"/>
</dbReference>
<accession>A0ABX3CEI6</accession>
<reference evidence="2 3" key="1">
    <citation type="submission" date="2016-09" db="EMBL/GenBank/DDBJ databases">
        <title>Chromobacterium muskegensis sp. nov., an insecticidal bacterium isolated from Sphagnum bogs.</title>
        <authorList>
            <person name="Sparks M.E."/>
            <person name="Blackburn M.B."/>
            <person name="Gundersen-Rindal D.E."/>
            <person name="Mitchell A."/>
            <person name="Farrar R."/>
            <person name="Kuhar D."/>
        </authorList>
    </citation>
    <scope>NUCLEOTIDE SEQUENCE [LARGE SCALE GENOMIC DNA]</scope>
    <source>
        <strain evidence="2 3">14B-1</strain>
    </source>
</reference>
<gene>
    <name evidence="2" type="ORF">BI344_08580</name>
</gene>
<name>A0ABX3CEI6_9NEIS</name>
<proteinExistence type="predicted"/>
<evidence type="ECO:0000313" key="2">
    <source>
        <dbReference type="EMBL" id="OHX20506.1"/>
    </source>
</evidence>
<evidence type="ECO:0000313" key="3">
    <source>
        <dbReference type="Proteomes" id="UP000180280"/>
    </source>
</evidence>
<dbReference type="Gene3D" id="2.40.10.270">
    <property type="entry name" value="Bacteriophage SPP1 head-tail adaptor protein"/>
    <property type="match status" value="1"/>
</dbReference>
<sequence>MLKDRIRLSQPTKTRTPSGAVREVWSEPKAVHARVDYLGARTYTAALAEQTGCRVRATIRCRVVADGWRVLVHGQPFKIKTAEPHKEPGYLVLMLETHDGNG</sequence>
<evidence type="ECO:0000256" key="1">
    <source>
        <dbReference type="SAM" id="MobiDB-lite"/>
    </source>
</evidence>
<keyword evidence="3" id="KW-1185">Reference proteome</keyword>
<comment type="caution">
    <text evidence="2">The sequence shown here is derived from an EMBL/GenBank/DDBJ whole genome shotgun (WGS) entry which is preliminary data.</text>
</comment>
<protein>
    <recommendedName>
        <fullName evidence="4">Head-tail adaptor protein</fullName>
    </recommendedName>
</protein>
<dbReference type="EMBL" id="MKCT01000017">
    <property type="protein sequence ID" value="OHX20506.1"/>
    <property type="molecule type" value="Genomic_DNA"/>
</dbReference>
<dbReference type="Proteomes" id="UP000180280">
    <property type="component" value="Unassembled WGS sequence"/>
</dbReference>
<dbReference type="RefSeq" id="WP_071112923.1">
    <property type="nucleotide sequence ID" value="NZ_MKCT01000017.1"/>
</dbReference>
<evidence type="ECO:0008006" key="4">
    <source>
        <dbReference type="Google" id="ProtNLM"/>
    </source>
</evidence>
<organism evidence="2 3">
    <name type="scientific">Chromobacterium sphagni</name>
    <dbReference type="NCBI Taxonomy" id="1903179"/>
    <lineage>
        <taxon>Bacteria</taxon>
        <taxon>Pseudomonadati</taxon>
        <taxon>Pseudomonadota</taxon>
        <taxon>Betaproteobacteria</taxon>
        <taxon>Neisseriales</taxon>
        <taxon>Chromobacteriaceae</taxon>
        <taxon>Chromobacterium</taxon>
    </lineage>
</organism>
<dbReference type="InterPro" id="IPR038666">
    <property type="entry name" value="SSP1_head-tail_sf"/>
</dbReference>